<keyword evidence="4" id="KW-0175">Coiled coil</keyword>
<dbReference type="Pfam" id="PF00400">
    <property type="entry name" value="WD40"/>
    <property type="match status" value="6"/>
</dbReference>
<dbReference type="InterPro" id="IPR015943">
    <property type="entry name" value="WD40/YVTN_repeat-like_dom_sf"/>
</dbReference>
<evidence type="ECO:0000256" key="3">
    <source>
        <dbReference type="PROSITE-ProRule" id="PRU00221"/>
    </source>
</evidence>
<feature type="region of interest" description="Disordered" evidence="5">
    <location>
        <begin position="174"/>
        <end position="196"/>
    </location>
</feature>
<feature type="domain" description="WDHD1 first WD40" evidence="6">
    <location>
        <begin position="1631"/>
        <end position="1882"/>
    </location>
</feature>
<dbReference type="Gene3D" id="2.130.10.10">
    <property type="entry name" value="YVTN repeat-like/Quinoprotein amine dehydrogenase"/>
    <property type="match status" value="6"/>
</dbReference>
<feature type="repeat" description="WD" evidence="3">
    <location>
        <begin position="1971"/>
        <end position="2003"/>
    </location>
</feature>
<dbReference type="PROSITE" id="PS50082">
    <property type="entry name" value="WD_REPEATS_2"/>
    <property type="match status" value="11"/>
</dbReference>
<feature type="repeat" description="WD" evidence="3">
    <location>
        <begin position="1585"/>
        <end position="1619"/>
    </location>
</feature>
<dbReference type="OrthoDB" id="305208at2759"/>
<reference evidence="8" key="1">
    <citation type="journal article" date="2006" name="PLoS Biol.">
        <title>Macronuclear genome sequence of the ciliate Tetrahymena thermophila, a model eukaryote.</title>
        <authorList>
            <person name="Eisen J.A."/>
            <person name="Coyne R.S."/>
            <person name="Wu M."/>
            <person name="Wu D."/>
            <person name="Thiagarajan M."/>
            <person name="Wortman J.R."/>
            <person name="Badger J.H."/>
            <person name="Ren Q."/>
            <person name="Amedeo P."/>
            <person name="Jones K.M."/>
            <person name="Tallon L.J."/>
            <person name="Delcher A.L."/>
            <person name="Salzberg S.L."/>
            <person name="Silva J.C."/>
            <person name="Haas B.J."/>
            <person name="Majoros W.H."/>
            <person name="Farzad M."/>
            <person name="Carlton J.M."/>
            <person name="Smith R.K. Jr."/>
            <person name="Garg J."/>
            <person name="Pearlman R.E."/>
            <person name="Karrer K.M."/>
            <person name="Sun L."/>
            <person name="Manning G."/>
            <person name="Elde N.C."/>
            <person name="Turkewitz A.P."/>
            <person name="Asai D.J."/>
            <person name="Wilkes D.E."/>
            <person name="Wang Y."/>
            <person name="Cai H."/>
            <person name="Collins K."/>
            <person name="Stewart B.A."/>
            <person name="Lee S.R."/>
            <person name="Wilamowska K."/>
            <person name="Weinberg Z."/>
            <person name="Ruzzo W.L."/>
            <person name="Wloga D."/>
            <person name="Gaertig J."/>
            <person name="Frankel J."/>
            <person name="Tsao C.-C."/>
            <person name="Gorovsky M.A."/>
            <person name="Keeling P.J."/>
            <person name="Waller R.F."/>
            <person name="Patron N.J."/>
            <person name="Cherry J.M."/>
            <person name="Stover N.A."/>
            <person name="Krieger C.J."/>
            <person name="del Toro C."/>
            <person name="Ryder H.F."/>
            <person name="Williamson S.C."/>
            <person name="Barbeau R.A."/>
            <person name="Hamilton E.P."/>
            <person name="Orias E."/>
        </authorList>
    </citation>
    <scope>NUCLEOTIDE SEQUENCE [LARGE SCALE GENOMIC DNA]</scope>
    <source>
        <strain evidence="8">SB210</strain>
    </source>
</reference>
<evidence type="ECO:0000256" key="5">
    <source>
        <dbReference type="SAM" id="MobiDB-lite"/>
    </source>
</evidence>
<dbReference type="SMART" id="SM00320">
    <property type="entry name" value="WD40"/>
    <property type="match status" value="16"/>
</dbReference>
<dbReference type="eggNOG" id="KOG0272">
    <property type="taxonomic scope" value="Eukaryota"/>
</dbReference>
<dbReference type="PANTHER" id="PTHR19879:SF9">
    <property type="entry name" value="TRANSCRIPTION INITIATION FACTOR TFIID SUBUNIT 5"/>
    <property type="match status" value="1"/>
</dbReference>
<dbReference type="InterPro" id="IPR020472">
    <property type="entry name" value="WD40_PAC1"/>
</dbReference>
<name>I7MFZ7_TETTS</name>
<sequence length="2178" mass="254804">MQIQDINLIVKRNSLNQSQIQRQNFINQITKFAKIVNLQKELNQNLGKFCTQYQSSFKVIQIEIQKHFKNEQIEFIKFNKNNFEKSQQINKNLKEIFQDISQESKSYKQLLKNEIIQGLDQKNLSRFDSLNLPRLLGGGGVCFSSSKKNEIDFPNKKQKNIHKIHNLKNDEFFKENGNQNQNIDNSKEAKSDGDNQDIDDFQKAYKQYFNKNAVVNTIKKNLIASQVRKIIEKAIYDNREEIIYQNIREKVVDLINLIINYLLISIQNNEIRSLQNDIDDINVKLKQIQKYSYQNRKIYPCLDLYLYLEFLIAINSQRSGLDTFNQSLASKIAEKFIQLAKTASGFLSIAGAVKGIVEIKLEDLSKFISEVKNIFKQLAGSKDNIQSLGNDANQLYDIYQNGSLFQQMYSLWIRKTQNFGNRLLEISSSEEIIFYLKEISEKNIKNQDLIKFIYMQINYLLEKEQKKDNLKNLSNELKEENNLIIRFVNELLIKKYSKDIIDYIKQLADLVTNSAQFRYLQTSILLKLAVLIKNFEMKDQEHEIMVNLCLKYIEEKDVSVKIVFKNNQLIKEFIHSIDKYEELIINEQKQLKRNLTNFVEEEKINQIQENIQDKQDLVKYLANSIIQMWEIGVKQRQEQNQIAHKDDILLEAVNFYVKQQMTFIDGKNIFKENSDEQQNQKDSVSNDALTMIIKYFLIPNYKYPKIKSQNNEFNNQQKDHDNNKSSVKIISILADGGTGKSMLLKKIEVELINSDSVLENQSSTLISDERAKYIPIIIKCNSLDANEPTIEKFLVKQNFQMEQIESLKKSERNKLLMLDGYDEFAGEYFKIFEKLKIYEWVNTLVIVTSRLEKISISDARVYFNYYNEEGKQENYESYVSMQLEKFTDSDIKDYFNKFEQISKITHQNQKEIQKIKEVIFQNNNLIELVKLPVNLYLTTRMLNDLDLKDDKIFKDLKQASDQVDIQELFFQQQFSKKSKDFTQKLKIKEKIKQNNIENLIKQTYFEYLQNIAMHMFLQKKNKSNFLSTNRKEIHFEIKNEIDKFLDKDQMEQLKIQLNQYVDSRVITRMYLSNQINSEAENNQNLDFEFRHKSIFEYFAARAMKYDFDLYQESIYKLPLDKLVSFNINQTLIMNIGYNKSEQQILLKLFKLIDHSKNVCNYQENYTSEDIKQNNRYFQYIRRSQIDQYDHVSKIDMGASNLLSALFVSRFAFDNLTLRKCSFSKAYISYKNNKRINFDECNLNNALLKKVNPQSIESSMTQDSIFDSYQKIFSSDNFQNFKKIIYDKERLISINDNGYINSFEQSPEDQKYNIALSKKITNFILNEIKIYGENQLVVSSLSTLFLIDSIHFSIKKLKKFDKNNILNFDCQNKNLLIQLNNKNYYGNFEQEFKEVDFCGQLSKLSTKCEFIAASVNNQLMIYQIQKDFQKLKTLEGHSDKVNSIEFQEDGKFMISASNKDGFDLLEFRNRDGRYIATGYVDKFYKIWKRIDKEVELIGKIEEENNQILSIAFAEKRDVVAVGSKVNCKILNMQNKLEQMQVIECHGKKISSVVFSPNGQYIATGSTDTTCKIWKINNQGFKLFKNLEGHSGEVSSIAFSSDSKYLATSSYDKTAKIWDLERQFLLIHTIQGHSREITQLAFSKDNKYLATVSYDKTCRIWSCQKDFQQIKAIQDYTREVTTVAFSEDSKYLATGSYEKTCKIFDIERDFSLLITLQDHTSIIAQVKFSKDGRYLATCSYDNTCKIWSVKNEFHLVKTIDGHKEIVYSISFSEDSKYLATGSKDKTCKVWDIEKQFKLANTIQRENEEVTSLSFSIDNKYLAISSFNILNIYNAENRLESINQIEGHQEEITAMAFSNDCKYLATSSLDQTCKIWNIENRFELQKVIQDHTDMITCVAFSNDNKYLATSSFDQTCRIWDTQKGFVQANIIQGETEYVYFVAFSPDCKHLAIGYMDYYCQVLDIQEGFKLKYTLEDEAYNVASMSFSDDGKYFSTGSEDNTCKIWDSNNNFNLVHTIKGHESFVNSVCFSPDSRYLVTGSLDKTFKLWNAKKNFELIHTIEVNSIYIVLACFSKDSRYLLTSSEGSTCEVLDVEQNFKLVYTIEGNNNEINSISISSDGNYLAIGSQDSTGRILDLKNAFLQRCHKYNITKGFIELKENQINGSIVKQSHQQELFENIYIF</sequence>
<feature type="repeat" description="WD" evidence="3">
    <location>
        <begin position="2100"/>
        <end position="2135"/>
    </location>
</feature>
<dbReference type="PROSITE" id="PS00678">
    <property type="entry name" value="WD_REPEATS_1"/>
    <property type="match status" value="4"/>
</dbReference>
<gene>
    <name evidence="7" type="ORF">TTHERM_00648860</name>
</gene>
<feature type="repeat" description="WD" evidence="3">
    <location>
        <begin position="1842"/>
        <end position="1883"/>
    </location>
</feature>
<evidence type="ECO:0000313" key="7">
    <source>
        <dbReference type="EMBL" id="EAR84617.2"/>
    </source>
</evidence>
<dbReference type="KEGG" id="tet:TTHERM_00648860"/>
<dbReference type="EMBL" id="GG662698">
    <property type="protein sequence ID" value="EAR84617.2"/>
    <property type="molecule type" value="Genomic_DNA"/>
</dbReference>
<feature type="coiled-coil region" evidence="4">
    <location>
        <begin position="264"/>
        <end position="291"/>
    </location>
</feature>
<keyword evidence="2" id="KW-0677">Repeat</keyword>
<feature type="coiled-coil region" evidence="4">
    <location>
        <begin position="456"/>
        <end position="490"/>
    </location>
</feature>
<feature type="repeat" description="WD" evidence="3">
    <location>
        <begin position="1885"/>
        <end position="1926"/>
    </location>
</feature>
<feature type="repeat" description="WD" evidence="3">
    <location>
        <begin position="1757"/>
        <end position="1798"/>
    </location>
</feature>
<feature type="repeat" description="WD" evidence="3">
    <location>
        <begin position="2014"/>
        <end position="2046"/>
    </location>
</feature>
<dbReference type="InParanoid" id="I7MFZ7"/>
<accession>I7MFZ7</accession>
<dbReference type="PANTHER" id="PTHR19879">
    <property type="entry name" value="TRANSCRIPTION INITIATION FACTOR TFIID"/>
    <property type="match status" value="1"/>
</dbReference>
<dbReference type="InterPro" id="IPR019775">
    <property type="entry name" value="WD40_repeat_CS"/>
</dbReference>
<evidence type="ECO:0000256" key="2">
    <source>
        <dbReference type="ARBA" id="ARBA00022737"/>
    </source>
</evidence>
<feature type="repeat" description="WD" evidence="3">
    <location>
        <begin position="1628"/>
        <end position="1660"/>
    </location>
</feature>
<dbReference type="PROSITE" id="PS50294">
    <property type="entry name" value="WD_REPEATS_REGION"/>
    <property type="match status" value="9"/>
</dbReference>
<protein>
    <submittedName>
        <fullName evidence="7">WD domain, G-beta repeat protein</fullName>
    </submittedName>
</protein>
<dbReference type="RefSeq" id="XP_001032280.2">
    <property type="nucleotide sequence ID" value="XM_001032280.2"/>
</dbReference>
<dbReference type="GeneID" id="7840220"/>
<feature type="repeat" description="WD" evidence="3">
    <location>
        <begin position="1541"/>
        <end position="1576"/>
    </location>
</feature>
<evidence type="ECO:0000259" key="6">
    <source>
        <dbReference type="Pfam" id="PF24817"/>
    </source>
</evidence>
<dbReference type="PRINTS" id="PR00320">
    <property type="entry name" value="GPROTEINBRPT"/>
</dbReference>
<dbReference type="Proteomes" id="UP000009168">
    <property type="component" value="Unassembled WGS sequence"/>
</dbReference>
<keyword evidence="8" id="KW-1185">Reference proteome</keyword>
<evidence type="ECO:0000256" key="1">
    <source>
        <dbReference type="ARBA" id="ARBA00022574"/>
    </source>
</evidence>
<evidence type="ECO:0000313" key="8">
    <source>
        <dbReference type="Proteomes" id="UP000009168"/>
    </source>
</evidence>
<keyword evidence="1 3" id="KW-0853">WD repeat</keyword>
<evidence type="ECO:0000256" key="4">
    <source>
        <dbReference type="SAM" id="Coils"/>
    </source>
</evidence>
<dbReference type="InterPro" id="IPR057646">
    <property type="entry name" value="WD40_WDHD1_1st"/>
</dbReference>
<dbReference type="InterPro" id="IPR036322">
    <property type="entry name" value="WD40_repeat_dom_sf"/>
</dbReference>
<proteinExistence type="predicted"/>
<organism evidence="7 8">
    <name type="scientific">Tetrahymena thermophila (strain SB210)</name>
    <dbReference type="NCBI Taxonomy" id="312017"/>
    <lineage>
        <taxon>Eukaryota</taxon>
        <taxon>Sar</taxon>
        <taxon>Alveolata</taxon>
        <taxon>Ciliophora</taxon>
        <taxon>Intramacronucleata</taxon>
        <taxon>Oligohymenophorea</taxon>
        <taxon>Hymenostomatida</taxon>
        <taxon>Tetrahymenina</taxon>
        <taxon>Tetrahymenidae</taxon>
        <taxon>Tetrahymena</taxon>
    </lineage>
</organism>
<dbReference type="Pfam" id="PF24817">
    <property type="entry name" value="WD40_WDHD1_1st"/>
    <property type="match status" value="1"/>
</dbReference>
<dbReference type="CDD" id="cd00200">
    <property type="entry name" value="WD40"/>
    <property type="match status" value="3"/>
</dbReference>
<feature type="repeat" description="WD" evidence="3">
    <location>
        <begin position="1671"/>
        <end position="1705"/>
    </location>
</feature>
<feature type="repeat" description="WD" evidence="3">
    <location>
        <begin position="1714"/>
        <end position="1749"/>
    </location>
</feature>
<dbReference type="SUPFAM" id="SSF50978">
    <property type="entry name" value="WD40 repeat-like"/>
    <property type="match status" value="4"/>
</dbReference>
<dbReference type="InterPro" id="IPR001680">
    <property type="entry name" value="WD40_rpt"/>
</dbReference>
<dbReference type="STRING" id="312017.I7MFZ7"/>